<dbReference type="CDD" id="cd01544">
    <property type="entry name" value="PBP1_GalR"/>
    <property type="match status" value="1"/>
</dbReference>
<dbReference type="InterPro" id="IPR000843">
    <property type="entry name" value="HTH_LacI"/>
</dbReference>
<evidence type="ECO:0000313" key="5">
    <source>
        <dbReference type="EMBL" id="MDQ0343180.1"/>
    </source>
</evidence>
<dbReference type="InterPro" id="IPR028082">
    <property type="entry name" value="Peripla_BP_I"/>
</dbReference>
<dbReference type="InterPro" id="IPR046335">
    <property type="entry name" value="LacI/GalR-like_sensor"/>
</dbReference>
<dbReference type="InterPro" id="IPR010982">
    <property type="entry name" value="Lambda_DNA-bd_dom_sf"/>
</dbReference>
<evidence type="ECO:0000256" key="1">
    <source>
        <dbReference type="ARBA" id="ARBA00023015"/>
    </source>
</evidence>
<dbReference type="PROSITE" id="PS00356">
    <property type="entry name" value="HTH_LACI_1"/>
    <property type="match status" value="1"/>
</dbReference>
<gene>
    <name evidence="5" type="ORF">J2S14_001994</name>
</gene>
<dbReference type="SUPFAM" id="SSF53822">
    <property type="entry name" value="Periplasmic binding protein-like I"/>
    <property type="match status" value="1"/>
</dbReference>
<keyword evidence="2" id="KW-0238">DNA-binding</keyword>
<dbReference type="PROSITE" id="PS50932">
    <property type="entry name" value="HTH_LACI_2"/>
    <property type="match status" value="1"/>
</dbReference>
<keyword evidence="6" id="KW-1185">Reference proteome</keyword>
<comment type="caution">
    <text evidence="5">The sequence shown here is derived from an EMBL/GenBank/DDBJ whole genome shotgun (WGS) entry which is preliminary data.</text>
</comment>
<protein>
    <submittedName>
        <fullName evidence="5">LacI family transcriptional regulator</fullName>
    </submittedName>
</protein>
<dbReference type="PANTHER" id="PTHR30146">
    <property type="entry name" value="LACI-RELATED TRANSCRIPTIONAL REPRESSOR"/>
    <property type="match status" value="1"/>
</dbReference>
<dbReference type="CDD" id="cd01392">
    <property type="entry name" value="HTH_LacI"/>
    <property type="match status" value="1"/>
</dbReference>
<name>A0ABU0D448_9BACI</name>
<keyword evidence="1" id="KW-0805">Transcription regulation</keyword>
<dbReference type="Gene3D" id="3.40.50.2300">
    <property type="match status" value="2"/>
</dbReference>
<proteinExistence type="predicted"/>
<reference evidence="5 6" key="1">
    <citation type="submission" date="2023-07" db="EMBL/GenBank/DDBJ databases">
        <title>Genomic Encyclopedia of Type Strains, Phase IV (KMG-IV): sequencing the most valuable type-strain genomes for metagenomic binning, comparative biology and taxonomic classification.</title>
        <authorList>
            <person name="Goeker M."/>
        </authorList>
    </citation>
    <scope>NUCLEOTIDE SEQUENCE [LARGE SCALE GENOMIC DNA]</scope>
    <source>
        <strain evidence="5 6">DSM 27848</strain>
    </source>
</reference>
<evidence type="ECO:0000259" key="4">
    <source>
        <dbReference type="PROSITE" id="PS50932"/>
    </source>
</evidence>
<dbReference type="Gene3D" id="1.10.260.40">
    <property type="entry name" value="lambda repressor-like DNA-binding domains"/>
    <property type="match status" value="1"/>
</dbReference>
<evidence type="ECO:0000256" key="2">
    <source>
        <dbReference type="ARBA" id="ARBA00023125"/>
    </source>
</evidence>
<dbReference type="Pfam" id="PF00356">
    <property type="entry name" value="LacI"/>
    <property type="match status" value="1"/>
</dbReference>
<sequence>MVKLKDIAEYVGVSISTVSRVIKDDRSRSINPETKRKVWDAVKELGYIPNINARNLASSQNKHKEKRTMTIGWVANPKLAEMNPYFSNIFTGIDDTLSKLNYTLVNVYEDELKDQARLHKMVHESEIEGLILVDKIDEEIINFINTYLPIVGLDFFYSEESITIIDYDRIRAAKKAVEHLVEKGHRKIGFIGGGTGEKNESLSSEKRYQGYRLGIEEAGINLQEKWIINTKWSLDNSYEGMKKLLEAEQDLPTAMFCASDLMAIAAMRAVHEHNMKIPDDIAFVGIDNIEMSKYSNPPLTTINIPKYEIGELAAKTIIDKVEGKLNLPVKILLPFELIIRESSG</sequence>
<dbReference type="PANTHER" id="PTHR30146:SF109">
    <property type="entry name" value="HTH-TYPE TRANSCRIPTIONAL REGULATOR GALS"/>
    <property type="match status" value="1"/>
</dbReference>
<dbReference type="RefSeq" id="WP_244681827.1">
    <property type="nucleotide sequence ID" value="NZ_JALIRM010000008.1"/>
</dbReference>
<organism evidence="5 6">
    <name type="scientific">Lederbergia wuyishanensis</name>
    <dbReference type="NCBI Taxonomy" id="1347903"/>
    <lineage>
        <taxon>Bacteria</taxon>
        <taxon>Bacillati</taxon>
        <taxon>Bacillota</taxon>
        <taxon>Bacilli</taxon>
        <taxon>Bacillales</taxon>
        <taxon>Bacillaceae</taxon>
        <taxon>Lederbergia</taxon>
    </lineage>
</organism>
<dbReference type="EMBL" id="JAUSUO010000004">
    <property type="protein sequence ID" value="MDQ0343180.1"/>
    <property type="molecule type" value="Genomic_DNA"/>
</dbReference>
<feature type="domain" description="HTH lacI-type" evidence="4">
    <location>
        <begin position="2"/>
        <end position="58"/>
    </location>
</feature>
<evidence type="ECO:0000313" key="6">
    <source>
        <dbReference type="Proteomes" id="UP001232343"/>
    </source>
</evidence>
<evidence type="ECO:0000256" key="3">
    <source>
        <dbReference type="ARBA" id="ARBA00023163"/>
    </source>
</evidence>
<accession>A0ABU0D448</accession>
<dbReference type="SMART" id="SM00354">
    <property type="entry name" value="HTH_LACI"/>
    <property type="match status" value="1"/>
</dbReference>
<dbReference type="Pfam" id="PF13377">
    <property type="entry name" value="Peripla_BP_3"/>
    <property type="match status" value="1"/>
</dbReference>
<dbReference type="SUPFAM" id="SSF47413">
    <property type="entry name" value="lambda repressor-like DNA-binding domains"/>
    <property type="match status" value="1"/>
</dbReference>
<keyword evidence="3" id="KW-0804">Transcription</keyword>
<dbReference type="Proteomes" id="UP001232343">
    <property type="component" value="Unassembled WGS sequence"/>
</dbReference>